<dbReference type="PANTHER" id="PTHR34875">
    <property type="entry name" value="UPF0237 PROTEIN MJ1558"/>
    <property type="match status" value="1"/>
</dbReference>
<keyword evidence="1" id="KW-0963">Cytoplasm</keyword>
<dbReference type="InterPro" id="IPR002912">
    <property type="entry name" value="ACT_dom"/>
</dbReference>
<organism evidence="3 4">
    <name type="scientific">Pseudohongiella nitratireducens</name>
    <dbReference type="NCBI Taxonomy" id="1768907"/>
    <lineage>
        <taxon>Bacteria</taxon>
        <taxon>Pseudomonadati</taxon>
        <taxon>Pseudomonadota</taxon>
        <taxon>Gammaproteobacteria</taxon>
        <taxon>Pseudomonadales</taxon>
        <taxon>Pseudohongiellaceae</taxon>
        <taxon>Pseudohongiella</taxon>
    </lineage>
</organism>
<protein>
    <recommendedName>
        <fullName evidence="1">Glycine cleavage system transcriptional repressor</fullName>
    </recommendedName>
</protein>
<dbReference type="InterPro" id="IPR050990">
    <property type="entry name" value="UPF0237/GcvR_regulator"/>
</dbReference>
<dbReference type="SUPFAM" id="SSF55021">
    <property type="entry name" value="ACT-like"/>
    <property type="match status" value="2"/>
</dbReference>
<comment type="caution">
    <text evidence="3">The sequence shown here is derived from an EMBL/GenBank/DDBJ whole genome shotgun (WGS) entry which is preliminary data.</text>
</comment>
<keyword evidence="1" id="KW-0804">Transcription</keyword>
<dbReference type="Pfam" id="PF01842">
    <property type="entry name" value="ACT"/>
    <property type="match status" value="1"/>
</dbReference>
<dbReference type="RefSeq" id="WP_068810152.1">
    <property type="nucleotide sequence ID" value="NZ_BMIY01000010.1"/>
</dbReference>
<reference evidence="3" key="1">
    <citation type="journal article" date="2014" name="Int. J. Syst. Evol. Microbiol.">
        <title>Complete genome sequence of Corynebacterium casei LMG S-19264T (=DSM 44701T), isolated from a smear-ripened cheese.</title>
        <authorList>
            <consortium name="US DOE Joint Genome Institute (JGI-PGF)"/>
            <person name="Walter F."/>
            <person name="Albersmeier A."/>
            <person name="Kalinowski J."/>
            <person name="Ruckert C."/>
        </authorList>
    </citation>
    <scope>NUCLEOTIDE SEQUENCE</scope>
    <source>
        <strain evidence="3">CGMCC 1.15425</strain>
    </source>
</reference>
<keyword evidence="1" id="KW-0678">Repressor</keyword>
<feature type="domain" description="ACT" evidence="2">
    <location>
        <begin position="94"/>
        <end position="173"/>
    </location>
</feature>
<dbReference type="Pfam" id="PF13740">
    <property type="entry name" value="ACT_6"/>
    <property type="match status" value="1"/>
</dbReference>
<evidence type="ECO:0000256" key="1">
    <source>
        <dbReference type="PIRNR" id="PIRNR028103"/>
    </source>
</evidence>
<accession>A0A916QLD5</accession>
<dbReference type="CDD" id="cd04869">
    <property type="entry name" value="ACT_GcvR_2"/>
    <property type="match status" value="1"/>
</dbReference>
<comment type="subcellular location">
    <subcellularLocation>
        <location evidence="1">Cytoplasm</location>
    </subcellularLocation>
</comment>
<evidence type="ECO:0000259" key="2">
    <source>
        <dbReference type="PROSITE" id="PS51671"/>
    </source>
</evidence>
<sequence length="178" mass="19254">MKTFLVLTLIGEDKPGLVESLAQIVSDNHGNWLESDMSRLAGQFAGILRISVDEASVDALVSALEALTPKMQLVVVRSSHQEEEGSDAQRRGVQLSLVANDRPGIIRDISRVLAQLQVNVDDLETVCRSAPMASGTLFHARALLHLPAALSIDDLREALEQIADDLIVELHSDDEPGA</sequence>
<dbReference type="OrthoDB" id="12860at2"/>
<reference evidence="3" key="2">
    <citation type="submission" date="2020-09" db="EMBL/GenBank/DDBJ databases">
        <authorList>
            <person name="Sun Q."/>
            <person name="Zhou Y."/>
        </authorList>
    </citation>
    <scope>NUCLEOTIDE SEQUENCE</scope>
    <source>
        <strain evidence="3">CGMCC 1.15425</strain>
    </source>
</reference>
<dbReference type="EMBL" id="BMIY01000010">
    <property type="protein sequence ID" value="GFZ80413.1"/>
    <property type="molecule type" value="Genomic_DNA"/>
</dbReference>
<proteinExistence type="predicted"/>
<dbReference type="AlphaFoldDB" id="A0A916QLD5"/>
<dbReference type="PIRSF" id="PIRSF028103">
    <property type="entry name" value="GcvR"/>
    <property type="match status" value="1"/>
</dbReference>
<dbReference type="InterPro" id="IPR045865">
    <property type="entry name" value="ACT-like_dom_sf"/>
</dbReference>
<dbReference type="PANTHER" id="PTHR34875:SF6">
    <property type="entry name" value="UPF0237 PROTEIN MJ1558"/>
    <property type="match status" value="1"/>
</dbReference>
<evidence type="ECO:0000313" key="3">
    <source>
        <dbReference type="EMBL" id="GFZ80413.1"/>
    </source>
</evidence>
<keyword evidence="4" id="KW-1185">Reference proteome</keyword>
<dbReference type="InterPro" id="IPR016867">
    <property type="entry name" value="GcvR"/>
</dbReference>
<dbReference type="Gene3D" id="3.30.70.260">
    <property type="match status" value="2"/>
</dbReference>
<gene>
    <name evidence="3" type="ORF">GCM10011403_24590</name>
</gene>
<dbReference type="GO" id="GO:0005737">
    <property type="term" value="C:cytoplasm"/>
    <property type="evidence" value="ECO:0007669"/>
    <property type="project" value="UniProtKB-SubCell"/>
</dbReference>
<name>A0A916QLD5_9GAMM</name>
<dbReference type="GO" id="GO:0006355">
    <property type="term" value="P:regulation of DNA-templated transcription"/>
    <property type="evidence" value="ECO:0007669"/>
    <property type="project" value="UniProtKB-UniRule"/>
</dbReference>
<dbReference type="PROSITE" id="PS51671">
    <property type="entry name" value="ACT"/>
    <property type="match status" value="1"/>
</dbReference>
<dbReference type="Proteomes" id="UP000627715">
    <property type="component" value="Unassembled WGS sequence"/>
</dbReference>
<evidence type="ECO:0000313" key="4">
    <source>
        <dbReference type="Proteomes" id="UP000627715"/>
    </source>
</evidence>